<sequence length="65" mass="7581">MREREKKRSHRTEQVKEDLTISKDTMPYVVVTEGSHQSVRLTENSEGLLAMLRQSNERCTHTHGK</sequence>
<feature type="region of interest" description="Disordered" evidence="1">
    <location>
        <begin position="1"/>
        <end position="20"/>
    </location>
</feature>
<organism evidence="2 3">
    <name type="scientific">Portunus trituberculatus</name>
    <name type="common">Swimming crab</name>
    <name type="synonym">Neptunus trituberculatus</name>
    <dbReference type="NCBI Taxonomy" id="210409"/>
    <lineage>
        <taxon>Eukaryota</taxon>
        <taxon>Metazoa</taxon>
        <taxon>Ecdysozoa</taxon>
        <taxon>Arthropoda</taxon>
        <taxon>Crustacea</taxon>
        <taxon>Multicrustacea</taxon>
        <taxon>Malacostraca</taxon>
        <taxon>Eumalacostraca</taxon>
        <taxon>Eucarida</taxon>
        <taxon>Decapoda</taxon>
        <taxon>Pleocyemata</taxon>
        <taxon>Brachyura</taxon>
        <taxon>Eubrachyura</taxon>
        <taxon>Portunoidea</taxon>
        <taxon>Portunidae</taxon>
        <taxon>Portuninae</taxon>
        <taxon>Portunus</taxon>
    </lineage>
</organism>
<dbReference type="EMBL" id="VSRR010005625">
    <property type="protein sequence ID" value="MPC42957.1"/>
    <property type="molecule type" value="Genomic_DNA"/>
</dbReference>
<accession>A0A5B7FBL1</accession>
<comment type="caution">
    <text evidence="2">The sequence shown here is derived from an EMBL/GenBank/DDBJ whole genome shotgun (WGS) entry which is preliminary data.</text>
</comment>
<evidence type="ECO:0000256" key="1">
    <source>
        <dbReference type="SAM" id="MobiDB-lite"/>
    </source>
</evidence>
<keyword evidence="3" id="KW-1185">Reference proteome</keyword>
<reference evidence="2 3" key="1">
    <citation type="submission" date="2019-05" db="EMBL/GenBank/DDBJ databases">
        <title>Another draft genome of Portunus trituberculatus and its Hox gene families provides insights of decapod evolution.</title>
        <authorList>
            <person name="Jeong J.-H."/>
            <person name="Song I."/>
            <person name="Kim S."/>
            <person name="Choi T."/>
            <person name="Kim D."/>
            <person name="Ryu S."/>
            <person name="Kim W."/>
        </authorList>
    </citation>
    <scope>NUCLEOTIDE SEQUENCE [LARGE SCALE GENOMIC DNA]</scope>
    <source>
        <tissue evidence="2">Muscle</tissue>
    </source>
</reference>
<gene>
    <name evidence="2" type="ORF">E2C01_036592</name>
</gene>
<name>A0A5B7FBL1_PORTR</name>
<dbReference type="Proteomes" id="UP000324222">
    <property type="component" value="Unassembled WGS sequence"/>
</dbReference>
<proteinExistence type="predicted"/>
<evidence type="ECO:0000313" key="2">
    <source>
        <dbReference type="EMBL" id="MPC42957.1"/>
    </source>
</evidence>
<protein>
    <submittedName>
        <fullName evidence="2">Uncharacterized protein</fullName>
    </submittedName>
</protein>
<dbReference type="AlphaFoldDB" id="A0A5B7FBL1"/>
<evidence type="ECO:0000313" key="3">
    <source>
        <dbReference type="Proteomes" id="UP000324222"/>
    </source>
</evidence>